<dbReference type="SUPFAM" id="SSF49785">
    <property type="entry name" value="Galactose-binding domain-like"/>
    <property type="match status" value="1"/>
</dbReference>
<feature type="domain" description="F5/8 type C" evidence="1">
    <location>
        <begin position="58"/>
        <end position="205"/>
    </location>
</feature>
<dbReference type="InterPro" id="IPR000421">
    <property type="entry name" value="FA58C"/>
</dbReference>
<dbReference type="Proteomes" id="UP000243105">
    <property type="component" value="Unassembled WGS sequence"/>
</dbReference>
<evidence type="ECO:0000313" key="2">
    <source>
        <dbReference type="EMBL" id="CUS96087.1"/>
    </source>
</evidence>
<dbReference type="InterPro" id="IPR008979">
    <property type="entry name" value="Galactose-bd-like_sf"/>
</dbReference>
<dbReference type="Gene3D" id="2.60.120.260">
    <property type="entry name" value="Galactose-binding domain-like"/>
    <property type="match status" value="1"/>
</dbReference>
<gene>
    <name evidence="2" type="ORF">JGI25_00045</name>
</gene>
<proteinExistence type="predicted"/>
<dbReference type="EMBL" id="CZVV01000002">
    <property type="protein sequence ID" value="CUS96087.1"/>
    <property type="molecule type" value="Genomic_DNA"/>
</dbReference>
<name>A0A916LHR8_KRYT1</name>
<protein>
    <submittedName>
        <fullName evidence="2">C-terminal domain of CHU protein family protein</fullName>
    </submittedName>
</protein>
<accession>A0A916LHR8</accession>
<dbReference type="PROSITE" id="PS50022">
    <property type="entry name" value="FA58C_3"/>
    <property type="match status" value="1"/>
</dbReference>
<dbReference type="Pfam" id="PF00754">
    <property type="entry name" value="F5_F8_type_C"/>
    <property type="match status" value="1"/>
</dbReference>
<dbReference type="Gene3D" id="2.60.40.4070">
    <property type="match status" value="1"/>
</dbReference>
<organism evidence="2 3">
    <name type="scientific">Kryptobacter tengchongensis</name>
    <dbReference type="NCBI Taxonomy" id="1643429"/>
    <lineage>
        <taxon>Bacteria</taxon>
        <taxon>Pseudomonadati</taxon>
        <taxon>Candidatus Kryptoniota</taxon>
        <taxon>Candidatus Kryptobacter</taxon>
    </lineage>
</organism>
<evidence type="ECO:0000313" key="3">
    <source>
        <dbReference type="Proteomes" id="UP000243105"/>
    </source>
</evidence>
<sequence>MHRLMLILVFSITLITFASSQILPDTIVISKFSSFIDSTLSQGVDVTNSSDYLILKTSEQENLAKKRRATITYYGTGEPKTSTGDRDTVTGNPMKVIDGDSRTFCQIRPGGDGSYILIDLLALRRINKVVIITFGLNQSLRPRAYTIYAGIDSLQLTRIVQKTDNQDVKTLDIFDPIIARFVKISFDVVDRFSSTVIAEIEVYGVGYLSSGEYYSKVIDVGQPVNWGWAEWEAELPEGTGITFQFRTGSSPSVNDTWSQWSPEISSFEVLKVTEPRRYIQFKVNLSTSSTETPILKRLSIFYHKKLVAKSITLEVEPSVVPILKRTEITCNFDVEVDDNSLGIDTLIIFTPSPANVESVTLNGNPVAYSVISSPEYVKIAFQQPINSSSRISVKLSLTLYLDINEFPSVVISKMTASNPQFVDTRKRGNLNSWTVLTTDVPEKLIVDLQINPNPFSPNGDGLNDKTQISFFLANLLVERNLKIQIFDLTGRLIKTIFDGQSKAFAYISSNSFTWDGRDENGRLVRPGVYLLRVAINADTGVESVFKTITVVY</sequence>
<dbReference type="Pfam" id="PF13585">
    <property type="entry name" value="CHU_C"/>
    <property type="match status" value="1"/>
</dbReference>
<reference evidence="2 3" key="1">
    <citation type="submission" date="2015-11" db="EMBL/GenBank/DDBJ databases">
        <authorList>
            <person name="Varghese N."/>
        </authorList>
    </citation>
    <scope>NUCLEOTIDE SEQUENCE [LARGE SCALE GENOMIC DNA]</scope>
    <source>
        <strain evidence="2 3">JGI-25</strain>
    </source>
</reference>
<evidence type="ECO:0000259" key="1">
    <source>
        <dbReference type="PROSITE" id="PS50022"/>
    </source>
</evidence>
<comment type="caution">
    <text evidence="2">The sequence shown here is derived from an EMBL/GenBank/DDBJ whole genome shotgun (WGS) entry which is preliminary data.</text>
</comment>
<dbReference type="AlphaFoldDB" id="A0A916LHR8"/>